<keyword evidence="1" id="KW-0472">Membrane</keyword>
<organism evidence="2 3">
    <name type="scientific">Kingdonia uniflora</name>
    <dbReference type="NCBI Taxonomy" id="39325"/>
    <lineage>
        <taxon>Eukaryota</taxon>
        <taxon>Viridiplantae</taxon>
        <taxon>Streptophyta</taxon>
        <taxon>Embryophyta</taxon>
        <taxon>Tracheophyta</taxon>
        <taxon>Spermatophyta</taxon>
        <taxon>Magnoliopsida</taxon>
        <taxon>Ranunculales</taxon>
        <taxon>Circaeasteraceae</taxon>
        <taxon>Kingdonia</taxon>
    </lineage>
</organism>
<protein>
    <submittedName>
        <fullName evidence="2">Uncharacterized protein</fullName>
    </submittedName>
</protein>
<sequence>MLLWVIGVAQRGAVNRGFRCSFVTKFSCGAELKCSFGQVSLVGVAIGVCYFIVVGVVVFLVHSVIDLEFWKSILGAHFRWGAVWAFSPRLSFRAYR</sequence>
<comment type="caution">
    <text evidence="2">The sequence shown here is derived from an EMBL/GenBank/DDBJ whole genome shotgun (WGS) entry which is preliminary data.</text>
</comment>
<name>A0A7J7M213_9MAGN</name>
<evidence type="ECO:0000256" key="1">
    <source>
        <dbReference type="SAM" id="Phobius"/>
    </source>
</evidence>
<dbReference type="Proteomes" id="UP000541444">
    <property type="component" value="Unassembled WGS sequence"/>
</dbReference>
<evidence type="ECO:0000313" key="3">
    <source>
        <dbReference type="Proteomes" id="UP000541444"/>
    </source>
</evidence>
<reference evidence="2 3" key="1">
    <citation type="journal article" date="2020" name="IScience">
        <title>Genome Sequencing of the Endangered Kingdonia uniflora (Circaeasteraceae, Ranunculales) Reveals Potential Mechanisms of Evolutionary Specialization.</title>
        <authorList>
            <person name="Sun Y."/>
            <person name="Deng T."/>
            <person name="Zhang A."/>
            <person name="Moore M.J."/>
            <person name="Landis J.B."/>
            <person name="Lin N."/>
            <person name="Zhang H."/>
            <person name="Zhang X."/>
            <person name="Huang J."/>
            <person name="Zhang X."/>
            <person name="Sun H."/>
            <person name="Wang H."/>
        </authorList>
    </citation>
    <scope>NUCLEOTIDE SEQUENCE [LARGE SCALE GENOMIC DNA]</scope>
    <source>
        <strain evidence="2">TB1705</strain>
        <tissue evidence="2">Leaf</tissue>
    </source>
</reference>
<proteinExistence type="predicted"/>
<dbReference type="EMBL" id="JACGCM010001825">
    <property type="protein sequence ID" value="KAF6148915.1"/>
    <property type="molecule type" value="Genomic_DNA"/>
</dbReference>
<gene>
    <name evidence="2" type="ORF">GIB67_014286</name>
</gene>
<accession>A0A7J7M213</accession>
<dbReference type="AlphaFoldDB" id="A0A7J7M213"/>
<feature type="transmembrane region" description="Helical" evidence="1">
    <location>
        <begin position="41"/>
        <end position="61"/>
    </location>
</feature>
<keyword evidence="1" id="KW-0812">Transmembrane</keyword>
<keyword evidence="3" id="KW-1185">Reference proteome</keyword>
<evidence type="ECO:0000313" key="2">
    <source>
        <dbReference type="EMBL" id="KAF6148915.1"/>
    </source>
</evidence>
<keyword evidence="1" id="KW-1133">Transmembrane helix</keyword>